<evidence type="ECO:0000313" key="2">
    <source>
        <dbReference type="Proteomes" id="UP000243232"/>
    </source>
</evidence>
<name>A0A1H2I4L1_9PSED</name>
<dbReference type="STRING" id="364197.SAMN05216296_3500"/>
<dbReference type="EMBL" id="LT629785">
    <property type="protein sequence ID" value="SDU39082.1"/>
    <property type="molecule type" value="Genomic_DNA"/>
</dbReference>
<gene>
    <name evidence="1" type="ORF">SAMN05216296_3500</name>
</gene>
<proteinExistence type="predicted"/>
<keyword evidence="2" id="KW-1185">Reference proteome</keyword>
<dbReference type="RefSeq" id="WP_090199193.1">
    <property type="nucleotide sequence ID" value="NZ_LT629785.1"/>
</dbReference>
<dbReference type="AlphaFoldDB" id="A0A1H2I4L1"/>
<dbReference type="OrthoDB" id="7025577at2"/>
<evidence type="ECO:0000313" key="1">
    <source>
        <dbReference type="EMBL" id="SDU39082.1"/>
    </source>
</evidence>
<dbReference type="Proteomes" id="UP000243232">
    <property type="component" value="Chromosome I"/>
</dbReference>
<accession>A0A1H2I4L1</accession>
<sequence>MQDSQDNDEEAFTEATLISAIENQIEADDPPAARATCNKLTLVGYPREEILQLMALVLAGEISAMLAADRPFDRDGYELALRRLPELPAEQTED</sequence>
<organism evidence="1 2">
    <name type="scientific">Pseudomonas pohangensis</name>
    <dbReference type="NCBI Taxonomy" id="364197"/>
    <lineage>
        <taxon>Bacteria</taxon>
        <taxon>Pseudomonadati</taxon>
        <taxon>Pseudomonadota</taxon>
        <taxon>Gammaproteobacteria</taxon>
        <taxon>Pseudomonadales</taxon>
        <taxon>Pseudomonadaceae</taxon>
        <taxon>Pseudomonas</taxon>
    </lineage>
</organism>
<reference evidence="2" key="1">
    <citation type="submission" date="2016-10" db="EMBL/GenBank/DDBJ databases">
        <authorList>
            <person name="Varghese N."/>
            <person name="Submissions S."/>
        </authorList>
    </citation>
    <scope>NUCLEOTIDE SEQUENCE [LARGE SCALE GENOMIC DNA]</scope>
    <source>
        <strain evidence="2">DSM 17875</strain>
    </source>
</reference>
<protein>
    <submittedName>
        <fullName evidence="1">Uncharacterized protein</fullName>
    </submittedName>
</protein>